<evidence type="ECO:0000313" key="2">
    <source>
        <dbReference type="Proteomes" id="UP001258940"/>
    </source>
</evidence>
<gene>
    <name evidence="1" type="ORF">QR297_12150</name>
</gene>
<accession>A0ABY9SVP7</accession>
<evidence type="ECO:0008006" key="3">
    <source>
        <dbReference type="Google" id="ProtNLM"/>
    </source>
</evidence>
<evidence type="ECO:0000313" key="1">
    <source>
        <dbReference type="EMBL" id="WMY87551.1"/>
    </source>
</evidence>
<sequence length="250" mass="28723">MLHSFRRNKSHLYKRYLGHREEGEKRVCEEDEITALIAGPLDFLPPEASGAFWRALLESDVVEDLPLPAGAISCLRMDFWLKRSVEPDLLVEMGWSTGERRIIVVEFKWRAPLGTDQLHRQWNEFLTDAEREVAYHLFVGPELSVGLNALGQKDIWSGRLILRSWLNVVQILNKLDCSTYPGLSKWRTQVTSFLGQLQIKRFQGFQQLSSVQLPIRTHVFWNPLNGFGKNAPALPVVTSTKPDHFLWSSL</sequence>
<organism evidence="1 2">
    <name type="scientific">Pseudomonas shirazica</name>
    <dbReference type="NCBI Taxonomy" id="1940636"/>
    <lineage>
        <taxon>Bacteria</taxon>
        <taxon>Pseudomonadati</taxon>
        <taxon>Pseudomonadota</taxon>
        <taxon>Gammaproteobacteria</taxon>
        <taxon>Pseudomonadales</taxon>
        <taxon>Pseudomonadaceae</taxon>
        <taxon>Pseudomonas</taxon>
    </lineage>
</organism>
<protein>
    <recommendedName>
        <fullName evidence="3">PD-(D/E)XK nuclease superfamily protein</fullName>
    </recommendedName>
</protein>
<name>A0ABY9SVP7_9PSED</name>
<dbReference type="RefSeq" id="WP_309673791.1">
    <property type="nucleotide sequence ID" value="NZ_CP127845.1"/>
</dbReference>
<reference evidence="1 2" key="1">
    <citation type="journal article" date="2023" name="J Bioinform Genom">
        <title>Complete genome sequence of the bacterium Pseudomonas shirazica hy376 from natural waters of algiers.</title>
        <authorList>
            <person name="Haffaressas Y."/>
            <person name="Seghouani N."/>
            <person name="Arzamasceva V.O."/>
            <person name="Tepeeva A.N."/>
            <person name="Vasilenko O.V."/>
        </authorList>
    </citation>
    <scope>NUCLEOTIDE SEQUENCE [LARGE SCALE GENOMIC DNA]</scope>
    <source>
        <strain evidence="1 2">HY376</strain>
    </source>
</reference>
<dbReference type="Proteomes" id="UP001258940">
    <property type="component" value="Chromosome"/>
</dbReference>
<keyword evidence="2" id="KW-1185">Reference proteome</keyword>
<dbReference type="EMBL" id="CP127845">
    <property type="protein sequence ID" value="WMY87551.1"/>
    <property type="molecule type" value="Genomic_DNA"/>
</dbReference>
<proteinExistence type="predicted"/>